<proteinExistence type="inferred from homology"/>
<reference evidence="4 6" key="4">
    <citation type="submission" date="2016-10" db="EMBL/GenBank/DDBJ databases">
        <authorList>
            <person name="de Groot N.N."/>
        </authorList>
    </citation>
    <scope>NUCLEOTIDE SEQUENCE [LARGE SCALE GENOMIC DNA]</scope>
    <source>
        <strain evidence="4 6">Nl13</strain>
    </source>
</reference>
<keyword evidence="2 3" id="KW-0449">Lipoprotein</keyword>
<dbReference type="SUPFAM" id="SSF56954">
    <property type="entry name" value="Outer membrane efflux proteins (OEP)"/>
    <property type="match status" value="1"/>
</dbReference>
<keyword evidence="2" id="KW-0472">Membrane</keyword>
<evidence type="ECO:0000256" key="2">
    <source>
        <dbReference type="RuleBase" id="RU362097"/>
    </source>
</evidence>
<dbReference type="PANTHER" id="PTHR30203:SF33">
    <property type="entry name" value="BLR4455 PROTEIN"/>
    <property type="match status" value="1"/>
</dbReference>
<keyword evidence="2" id="KW-1134">Transmembrane beta strand</keyword>
<dbReference type="HOGENOM" id="CLU_012817_13_0_4"/>
<evidence type="ECO:0000256" key="1">
    <source>
        <dbReference type="ARBA" id="ARBA00007613"/>
    </source>
</evidence>
<keyword evidence="5" id="KW-1185">Reference proteome</keyword>
<reference evidence="3" key="2">
    <citation type="submission" date="2005-08" db="EMBL/GenBank/DDBJ databases">
        <title>Complete sequence of Chromosome 1 of Nitrosospira multiformis ATCC 25196.</title>
        <authorList>
            <consortium name="US DOE Joint Genome Institute"/>
            <person name="Copeland A."/>
            <person name="Lucas S."/>
            <person name="Lapidus A."/>
            <person name="Barry K."/>
            <person name="Detter J.C."/>
            <person name="Glavina T."/>
            <person name="Hammon N."/>
            <person name="Israni S."/>
            <person name="Pitluck S."/>
            <person name="Chain P."/>
            <person name="Malfatti S."/>
            <person name="Shin M."/>
            <person name="Vergez L."/>
            <person name="Schmutz J."/>
            <person name="Larimer F."/>
            <person name="Land M."/>
            <person name="Hauser L."/>
            <person name="Kyrpides N."/>
            <person name="Lykidis A."/>
            <person name="Richardson P."/>
        </authorList>
    </citation>
    <scope>NUCLEOTIDE SEQUENCE</scope>
    <source>
        <strain evidence="3">ATCC 25196</strain>
    </source>
</reference>
<dbReference type="RefSeq" id="WP_011380836.1">
    <property type="nucleotide sequence ID" value="NC_007614.1"/>
</dbReference>
<dbReference type="Gene3D" id="1.20.1600.10">
    <property type="entry name" value="Outer membrane efflux proteins (OEP)"/>
    <property type="match status" value="1"/>
</dbReference>
<dbReference type="KEGG" id="nmu:Nmul_A1502"/>
<dbReference type="OrthoDB" id="9770517at2"/>
<keyword evidence="2" id="KW-0812">Transmembrane</keyword>
<dbReference type="Pfam" id="PF02321">
    <property type="entry name" value="OEP"/>
    <property type="match status" value="2"/>
</dbReference>
<sequence>MMNALGPIRGGIYAGLMLVLGGCMVGPDFVRPNPPETARYLPGESLEGAIPVKDQAQYFDAGADLIADWWRLFKSPKLNTLVTEGINNNQSLRAAQAALRQSQHNLLAGYGVFFPQADAAGSAVRQRFSAARFGGSTSATFNLFTLSTTVTYALDVFGGQRRAVESLRAQRDFQRYTVLATYLTLTGNIVNTVIARAAYDAQIEATKELIALQREQIEITHAQIRAGTVPYISGVTLQTQLASLEATLPALEQGRGQAEHLLDTLMNYAPGEGLTAQISLADLSLPKDLPVTLPSTLVRQRPDILAAEAQVHQFTANIGVATANMLPSFTLSGTYGQNARNLADVFMSSGNFWSAGAAFVAPIFHGGTLWQQRKAAIDAYDQALANYRQTALNALGQIADLLLALEHDAETLQSQLQHLDSASEALRLVRINHQAGLVNDLQVLITNSQYLQAKLGYIGTLGQRFQDTSGLFVALGGGWWNAEEEGELTGMEEIFFNPDSPVP</sequence>
<name>Q2Y8W6_NITMU</name>
<dbReference type="GO" id="GO:0015562">
    <property type="term" value="F:efflux transmembrane transporter activity"/>
    <property type="evidence" value="ECO:0007669"/>
    <property type="project" value="InterPro"/>
</dbReference>
<accession>Q2Y8W6</accession>
<evidence type="ECO:0000313" key="6">
    <source>
        <dbReference type="Proteomes" id="UP000236751"/>
    </source>
</evidence>
<dbReference type="Gene3D" id="2.20.200.10">
    <property type="entry name" value="Outer membrane efflux proteins (OEP)"/>
    <property type="match status" value="1"/>
</dbReference>
<dbReference type="Proteomes" id="UP000002718">
    <property type="component" value="Chromosome"/>
</dbReference>
<dbReference type="EMBL" id="CP000103">
    <property type="protein sequence ID" value="ABB74805.1"/>
    <property type="molecule type" value="Genomic_DNA"/>
</dbReference>
<dbReference type="eggNOG" id="COG1538">
    <property type="taxonomic scope" value="Bacteria"/>
</dbReference>
<dbReference type="PANTHER" id="PTHR30203">
    <property type="entry name" value="OUTER MEMBRANE CATION EFFLUX PROTEIN"/>
    <property type="match status" value="1"/>
</dbReference>
<dbReference type="Proteomes" id="UP000236751">
    <property type="component" value="Unassembled WGS sequence"/>
</dbReference>
<dbReference type="GO" id="GO:0005886">
    <property type="term" value="C:plasma membrane"/>
    <property type="evidence" value="ECO:0007669"/>
    <property type="project" value="UniProtKB-SubCell"/>
</dbReference>
<dbReference type="STRING" id="323848.Nmul_A1502"/>
<keyword evidence="2" id="KW-0564">Palmitate</keyword>
<dbReference type="InterPro" id="IPR010131">
    <property type="entry name" value="MdtP/NodT-like"/>
</dbReference>
<comment type="subcellular location">
    <subcellularLocation>
        <location evidence="2">Cell membrane</location>
        <topology evidence="2">Lipid-anchor</topology>
    </subcellularLocation>
</comment>
<dbReference type="AlphaFoldDB" id="Q2Y8W6"/>
<reference evidence="5" key="1">
    <citation type="submission" date="2005-08" db="EMBL/GenBank/DDBJ databases">
        <title>Complete sequence of chromosome 1 of Nitrosospira multiformis ATCC 25196.</title>
        <authorList>
            <person name="Copeland A."/>
            <person name="Lucas S."/>
            <person name="Lapidus A."/>
            <person name="Barry K."/>
            <person name="Detter J.C."/>
            <person name="Glavina T."/>
            <person name="Hammon N."/>
            <person name="Israni S."/>
            <person name="Pitluck S."/>
            <person name="Chain P."/>
            <person name="Malfatti S."/>
            <person name="Shin M."/>
            <person name="Vergez L."/>
            <person name="Schmutz J."/>
            <person name="Larimer F."/>
            <person name="Land M."/>
            <person name="Hauser L."/>
            <person name="Kyrpides N."/>
            <person name="Lykidis A."/>
            <person name="Richardson P."/>
        </authorList>
    </citation>
    <scope>NUCLEOTIDE SEQUENCE [LARGE SCALE GENOMIC DNA]</scope>
    <source>
        <strain evidence="5">ATCC 25196 / NCIMB 11849 / C 71</strain>
    </source>
</reference>
<gene>
    <name evidence="3" type="ordered locus">Nmul_A1502</name>
    <name evidence="4" type="ORF">SAMN05216403_12412</name>
</gene>
<dbReference type="InterPro" id="IPR003423">
    <property type="entry name" value="OMP_efflux"/>
</dbReference>
<protein>
    <submittedName>
        <fullName evidence="4">Efflux transporter, outer membrane factor (OMF) lipoprotein, NodT family</fullName>
    </submittedName>
    <submittedName>
        <fullName evidence="3">RND efflux system, outer membrane lipoprotein, NodT</fullName>
    </submittedName>
</protein>
<evidence type="ECO:0000313" key="4">
    <source>
        <dbReference type="EMBL" id="SEG03546.1"/>
    </source>
</evidence>
<reference evidence="3 5" key="3">
    <citation type="journal article" date="2008" name="Appl. Environ. Microbiol.">
        <title>Complete genome sequence of Nitrosospira multiformis, an ammonia-oxidizing bacterium from the soil environment.</title>
        <authorList>
            <person name="Norton J.M."/>
            <person name="Klotz M.G."/>
            <person name="Stein L.Y."/>
            <person name="Arp D.J."/>
            <person name="Bottomley P.J."/>
            <person name="Chain P.S."/>
            <person name="Hauser L.J."/>
            <person name="Land M.L."/>
            <person name="Larimer F.W."/>
            <person name="Shin M.W."/>
            <person name="Starkenburg S.R."/>
        </authorList>
    </citation>
    <scope>NUCLEOTIDE SEQUENCE [LARGE SCALE GENOMIC DNA]</scope>
    <source>
        <strain evidence="3">ATCC 25196</strain>
        <strain evidence="5">ATCC 25196 / NCIMB 11849 / C 71</strain>
    </source>
</reference>
<dbReference type="NCBIfam" id="TIGR01845">
    <property type="entry name" value="outer_NodT"/>
    <property type="match status" value="1"/>
</dbReference>
<dbReference type="EMBL" id="FNVK01000024">
    <property type="protein sequence ID" value="SEG03546.1"/>
    <property type="molecule type" value="Genomic_DNA"/>
</dbReference>
<comment type="similarity">
    <text evidence="1 2">Belongs to the outer membrane factor (OMF) (TC 1.B.17) family.</text>
</comment>
<evidence type="ECO:0000313" key="3">
    <source>
        <dbReference type="EMBL" id="ABB74805.1"/>
    </source>
</evidence>
<evidence type="ECO:0000313" key="5">
    <source>
        <dbReference type="Proteomes" id="UP000002718"/>
    </source>
</evidence>
<organism evidence="3 5">
    <name type="scientific">Nitrosospira multiformis (strain ATCC 25196 / NCIMB 11849 / C 71)</name>
    <dbReference type="NCBI Taxonomy" id="323848"/>
    <lineage>
        <taxon>Bacteria</taxon>
        <taxon>Pseudomonadati</taxon>
        <taxon>Pseudomonadota</taxon>
        <taxon>Betaproteobacteria</taxon>
        <taxon>Nitrosomonadales</taxon>
        <taxon>Nitrosomonadaceae</taxon>
        <taxon>Nitrosospira</taxon>
    </lineage>
</organism>